<dbReference type="OrthoDB" id="3696421at2"/>
<feature type="transmembrane region" description="Helical" evidence="2">
    <location>
        <begin position="6"/>
        <end position="23"/>
    </location>
</feature>
<feature type="compositionally biased region" description="Acidic residues" evidence="1">
    <location>
        <begin position="153"/>
        <end position="179"/>
    </location>
</feature>
<dbReference type="Proteomes" id="UP000006078">
    <property type="component" value="Unassembled WGS sequence"/>
</dbReference>
<protein>
    <submittedName>
        <fullName evidence="3">Putative membrane protein</fullName>
    </submittedName>
</protein>
<dbReference type="EMBL" id="AHAE01000045">
    <property type="protein sequence ID" value="EJZ82037.1"/>
    <property type="molecule type" value="Genomic_DNA"/>
</dbReference>
<name>I7L8K0_9CORY</name>
<feature type="compositionally biased region" description="Acidic residues" evidence="1">
    <location>
        <begin position="243"/>
        <end position="263"/>
    </location>
</feature>
<reference evidence="3 6" key="1">
    <citation type="journal article" date="2012" name="J. Bacteriol.">
        <title>Draft Genome Sequence of Turicella otitidis ATCC 51513, Isolated from Middle Ear Fluid from a Child with Otitis Media.</title>
        <authorList>
            <person name="Brinkrolf K."/>
            <person name="Schneider J."/>
            <person name="Knecht M."/>
            <person name="Ruckert C."/>
            <person name="Tauch A."/>
        </authorList>
    </citation>
    <scope>NUCLEOTIDE SEQUENCE [LARGE SCALE GENOMIC DNA]</scope>
    <source>
        <strain evidence="3 6">ATCC 51513</strain>
    </source>
</reference>
<dbReference type="Proteomes" id="UP000011016">
    <property type="component" value="Unassembled WGS sequence"/>
</dbReference>
<evidence type="ECO:0000313" key="6">
    <source>
        <dbReference type="Proteomes" id="UP000011016"/>
    </source>
</evidence>
<dbReference type="RefSeq" id="WP_004600910.1">
    <property type="nucleotide sequence ID" value="NZ_HF541866.1"/>
</dbReference>
<feature type="compositionally biased region" description="Acidic residues" evidence="1">
    <location>
        <begin position="194"/>
        <end position="211"/>
    </location>
</feature>
<dbReference type="NCBIfam" id="NF045516">
    <property type="entry name" value="GlpR"/>
    <property type="match status" value="1"/>
</dbReference>
<evidence type="ECO:0000256" key="2">
    <source>
        <dbReference type="SAM" id="Phobius"/>
    </source>
</evidence>
<keyword evidence="2" id="KW-0472">Membrane</keyword>
<evidence type="ECO:0000313" key="5">
    <source>
        <dbReference type="Proteomes" id="UP000006078"/>
    </source>
</evidence>
<sequence length="459" mass="49073">MTGGLLIVALVVGWLFLLAPLVGKNWKGIRKAGRGLEDTRLLHQGGEDIPGRRARRRDGEGLGDLDRRAVEAYENQREDDDLYAGLEDEERAAGAYDAGEDPAPRDAAAGRARRAGRTVRDEEPAEAGAEADAARGERALAATGDVVDAEVIPGEEPEAPAGTEAEDIEDAELVDDEADAASGGENAAGFPGDASDEADDALDEEAGDEDSFAASDAYLDPGDVDPTAGRPRGRAAARRAEAEATDEPDEADASAEREDDDAEPAAAAAEDAPRRGETADDAESPAEDDDSSEELTEEEIAFARRRSGRGGWDPETDAQESSSRYQRRARALLVLGGVVVVAVVAAALLGGWWWALPVAAGALLAAYLVALRGQVRQEQALRRRRIRQLRRARLGVRHRDDERLGIPERMRRPGAVIVDWEDSSPDFDLLPVAPAGAKRDFPEEAPRERQTGTLERAAS</sequence>
<feature type="compositionally biased region" description="Acidic residues" evidence="1">
    <location>
        <begin position="279"/>
        <end position="300"/>
    </location>
</feature>
<keyword evidence="2" id="KW-0812">Transmembrane</keyword>
<evidence type="ECO:0000313" key="4">
    <source>
        <dbReference type="EMBL" id="EJZ82037.1"/>
    </source>
</evidence>
<dbReference type="HOGENOM" id="CLU_037505_0_0_11"/>
<keyword evidence="5" id="KW-1185">Reference proteome</keyword>
<feature type="transmembrane region" description="Helical" evidence="2">
    <location>
        <begin position="331"/>
        <end position="349"/>
    </location>
</feature>
<comment type="caution">
    <text evidence="3">The sequence shown here is derived from an EMBL/GenBank/DDBJ whole genome shotgun (WGS) entry which is preliminary data.</text>
</comment>
<dbReference type="InterPro" id="IPR053779">
    <property type="entry name" value="GlpR"/>
</dbReference>
<dbReference type="EMBL" id="CAJZ01000080">
    <property type="protein sequence ID" value="CCI83267.1"/>
    <property type="molecule type" value="Genomic_DNA"/>
</dbReference>
<dbReference type="STRING" id="29321.AAV33_08350"/>
<feature type="region of interest" description="Disordered" evidence="1">
    <location>
        <begin position="433"/>
        <end position="459"/>
    </location>
</feature>
<accession>I7L8K0</accession>
<feature type="compositionally biased region" description="Basic and acidic residues" evidence="1">
    <location>
        <begin position="437"/>
        <end position="450"/>
    </location>
</feature>
<dbReference type="eggNOG" id="ENOG50334B8">
    <property type="taxonomic scope" value="Bacteria"/>
</dbReference>
<evidence type="ECO:0000256" key="1">
    <source>
        <dbReference type="SAM" id="MobiDB-lite"/>
    </source>
</evidence>
<organism evidence="3 6">
    <name type="scientific">Corynebacterium otitidis ATCC 51513</name>
    <dbReference type="NCBI Taxonomy" id="883169"/>
    <lineage>
        <taxon>Bacteria</taxon>
        <taxon>Bacillati</taxon>
        <taxon>Actinomycetota</taxon>
        <taxon>Actinomycetes</taxon>
        <taxon>Mycobacteriales</taxon>
        <taxon>Corynebacteriaceae</taxon>
        <taxon>Corynebacterium</taxon>
    </lineage>
</organism>
<feature type="region of interest" description="Disordered" evidence="1">
    <location>
        <begin position="93"/>
        <end position="323"/>
    </location>
</feature>
<proteinExistence type="predicted"/>
<feature type="transmembrane region" description="Helical" evidence="2">
    <location>
        <begin position="355"/>
        <end position="375"/>
    </location>
</feature>
<dbReference type="AlphaFoldDB" id="I7L8K0"/>
<gene>
    <name evidence="3" type="ORF">BN46_0528</name>
    <name evidence="4" type="ORF">HMPREF9719_01020</name>
</gene>
<reference evidence="4 5" key="2">
    <citation type="submission" date="2012-08" db="EMBL/GenBank/DDBJ databases">
        <title>The Genome Sequence of Turicella otitidis ATCC 51513.</title>
        <authorList>
            <consortium name="The Broad Institute Genome Sequencing Platform"/>
            <person name="Earl A."/>
            <person name="Ward D."/>
            <person name="Feldgarden M."/>
            <person name="Gevers D."/>
            <person name="Huys G."/>
            <person name="Walker B."/>
            <person name="Young S.K."/>
            <person name="Zeng Q."/>
            <person name="Gargeya S."/>
            <person name="Fitzgerald M."/>
            <person name="Haas B."/>
            <person name="Abouelleil A."/>
            <person name="Alvarado L."/>
            <person name="Arachchi H.M."/>
            <person name="Berlin A.M."/>
            <person name="Chapman S.B."/>
            <person name="Goldberg J."/>
            <person name="Griggs A."/>
            <person name="Gujja S."/>
            <person name="Hansen M."/>
            <person name="Howarth C."/>
            <person name="Imamovic A."/>
            <person name="Larimer J."/>
            <person name="McCowen C."/>
            <person name="Montmayeur A."/>
            <person name="Murphy C."/>
            <person name="Neiman D."/>
            <person name="Pearson M."/>
            <person name="Priest M."/>
            <person name="Roberts A."/>
            <person name="Saif S."/>
            <person name="Shea T."/>
            <person name="Sisk P."/>
            <person name="Sykes S."/>
            <person name="Wortman J."/>
            <person name="Nusbaum C."/>
            <person name="Birren B."/>
        </authorList>
    </citation>
    <scope>NUCLEOTIDE SEQUENCE [LARGE SCALE GENOMIC DNA]</scope>
    <source>
        <strain evidence="4 5">ATCC 51513</strain>
    </source>
</reference>
<dbReference type="PATRIC" id="fig|883169.3.peg.985"/>
<evidence type="ECO:0000313" key="3">
    <source>
        <dbReference type="EMBL" id="CCI83267.1"/>
    </source>
</evidence>
<keyword evidence="2" id="KW-1133">Transmembrane helix</keyword>